<protein>
    <submittedName>
        <fullName evidence="1">Uncharacterized protein</fullName>
    </submittedName>
</protein>
<evidence type="ECO:0000313" key="1">
    <source>
        <dbReference type="EMBL" id="MDQ0494542.1"/>
    </source>
</evidence>
<sequence>MNRTFKILNTDMELFGAALVQLHVYVVSIDEELRVTFEDYGGVVEKITPESVKIAGKIFRRDHFEFRVYLVSGENAG</sequence>
<comment type="caution">
    <text evidence="1">The sequence shown here is derived from an EMBL/GenBank/DDBJ whole genome shotgun (WGS) entry which is preliminary data.</text>
</comment>
<reference evidence="1 2" key="1">
    <citation type="submission" date="2023-07" db="EMBL/GenBank/DDBJ databases">
        <title>Genomic Encyclopedia of Type Strains, Phase IV (KMG-IV): sequencing the most valuable type-strain genomes for metagenomic binning, comparative biology and taxonomic classification.</title>
        <authorList>
            <person name="Goeker M."/>
        </authorList>
    </citation>
    <scope>NUCLEOTIDE SEQUENCE [LARGE SCALE GENOMIC DNA]</scope>
    <source>
        <strain evidence="1 2">DSM 14914</strain>
    </source>
</reference>
<dbReference type="RefSeq" id="WP_152380320.1">
    <property type="nucleotide sequence ID" value="NZ_CP045298.1"/>
</dbReference>
<proteinExistence type="predicted"/>
<evidence type="ECO:0000313" key="2">
    <source>
        <dbReference type="Proteomes" id="UP001242811"/>
    </source>
</evidence>
<name>A0ABU0KYM2_9BACL</name>
<accession>A0ABU0KYM2</accession>
<gene>
    <name evidence="1" type="ORF">QOZ95_002707</name>
</gene>
<dbReference type="Proteomes" id="UP001242811">
    <property type="component" value="Unassembled WGS sequence"/>
</dbReference>
<dbReference type="EMBL" id="JAUSWA010000014">
    <property type="protein sequence ID" value="MDQ0494542.1"/>
    <property type="molecule type" value="Genomic_DNA"/>
</dbReference>
<keyword evidence="2" id="KW-1185">Reference proteome</keyword>
<organism evidence="1 2">
    <name type="scientific">Paenibacillus brasilensis</name>
    <dbReference type="NCBI Taxonomy" id="128574"/>
    <lineage>
        <taxon>Bacteria</taxon>
        <taxon>Bacillati</taxon>
        <taxon>Bacillota</taxon>
        <taxon>Bacilli</taxon>
        <taxon>Bacillales</taxon>
        <taxon>Paenibacillaceae</taxon>
        <taxon>Paenibacillus</taxon>
    </lineage>
</organism>